<comment type="caution">
    <text evidence="2">The sequence shown here is derived from an EMBL/GenBank/DDBJ whole genome shotgun (WGS) entry which is preliminary data.</text>
</comment>
<name>A0A0F9PV47_9ZZZZ</name>
<protein>
    <recommendedName>
        <fullName evidence="3">MotA/TolQ/ExbB proton channel domain-containing protein</fullName>
    </recommendedName>
</protein>
<keyword evidence="1" id="KW-1133">Transmembrane helix</keyword>
<keyword evidence="1" id="KW-0472">Membrane</keyword>
<accession>A0A0F9PV47</accession>
<reference evidence="2" key="1">
    <citation type="journal article" date="2015" name="Nature">
        <title>Complex archaea that bridge the gap between prokaryotes and eukaryotes.</title>
        <authorList>
            <person name="Spang A."/>
            <person name="Saw J.H."/>
            <person name="Jorgensen S.L."/>
            <person name="Zaremba-Niedzwiedzka K."/>
            <person name="Martijn J."/>
            <person name="Lind A.E."/>
            <person name="van Eijk R."/>
            <person name="Schleper C."/>
            <person name="Guy L."/>
            <person name="Ettema T.J."/>
        </authorList>
    </citation>
    <scope>NUCLEOTIDE SEQUENCE</scope>
</reference>
<organism evidence="2">
    <name type="scientific">marine sediment metagenome</name>
    <dbReference type="NCBI Taxonomy" id="412755"/>
    <lineage>
        <taxon>unclassified sequences</taxon>
        <taxon>metagenomes</taxon>
        <taxon>ecological metagenomes</taxon>
    </lineage>
</organism>
<feature type="transmembrane region" description="Helical" evidence="1">
    <location>
        <begin position="33"/>
        <end position="52"/>
    </location>
</feature>
<feature type="non-terminal residue" evidence="2">
    <location>
        <position position="57"/>
    </location>
</feature>
<dbReference type="AlphaFoldDB" id="A0A0F9PV47"/>
<evidence type="ECO:0000313" key="2">
    <source>
        <dbReference type="EMBL" id="KKN04941.1"/>
    </source>
</evidence>
<keyword evidence="1" id="KW-0812">Transmembrane</keyword>
<evidence type="ECO:0008006" key="3">
    <source>
        <dbReference type="Google" id="ProtNLM"/>
    </source>
</evidence>
<sequence length="57" mass="5750">MDLATLVGFVAAWGLIIATIALGAAAGVFINLPSLAIVLGGSFAVVLMRFTLGQFIG</sequence>
<gene>
    <name evidence="2" type="ORF">LCGC14_1092290</name>
</gene>
<evidence type="ECO:0000256" key="1">
    <source>
        <dbReference type="SAM" id="Phobius"/>
    </source>
</evidence>
<dbReference type="EMBL" id="LAZR01004861">
    <property type="protein sequence ID" value="KKN04941.1"/>
    <property type="molecule type" value="Genomic_DNA"/>
</dbReference>
<proteinExistence type="predicted"/>